<name>A0A1E7EQH3_9STRA</name>
<dbReference type="EMBL" id="KV784382">
    <property type="protein sequence ID" value="OEU08046.1"/>
    <property type="molecule type" value="Genomic_DNA"/>
</dbReference>
<sequence length="236" mass="26623">MGCNVSRYCNRNCQILDWKRIESSCTCNDPSCMEPTTSHKMLCKRIHHYKSDGLSKPLPILLDRFYPSMISPQETEAEMMISGNLFIDELVRISVSKIDLAVICVNDRVDPLIVRLIECANLVRFLYGAGAVERVFFHEIDRGDESVRRLAIADCKNCKSDICDYDLISAKAKKKVVPHIVDFVRRLNAKGVKVNSLRCGFGVKWLAKNEDFLINLKAANNGVSSYCIADSVWGLP</sequence>
<evidence type="ECO:0000313" key="2">
    <source>
        <dbReference type="Proteomes" id="UP000095751"/>
    </source>
</evidence>
<dbReference type="KEGG" id="fcy:FRACYDRAFT_271834"/>
<gene>
    <name evidence="1" type="ORF">FRACYDRAFT_271834</name>
</gene>
<evidence type="ECO:0000313" key="1">
    <source>
        <dbReference type="EMBL" id="OEU08046.1"/>
    </source>
</evidence>
<proteinExistence type="predicted"/>
<organism evidence="1 2">
    <name type="scientific">Fragilariopsis cylindrus CCMP1102</name>
    <dbReference type="NCBI Taxonomy" id="635003"/>
    <lineage>
        <taxon>Eukaryota</taxon>
        <taxon>Sar</taxon>
        <taxon>Stramenopiles</taxon>
        <taxon>Ochrophyta</taxon>
        <taxon>Bacillariophyta</taxon>
        <taxon>Bacillariophyceae</taxon>
        <taxon>Bacillariophycidae</taxon>
        <taxon>Bacillariales</taxon>
        <taxon>Bacillariaceae</taxon>
        <taxon>Fragilariopsis</taxon>
    </lineage>
</organism>
<dbReference type="AlphaFoldDB" id="A0A1E7EQH3"/>
<keyword evidence="2" id="KW-1185">Reference proteome</keyword>
<dbReference type="Proteomes" id="UP000095751">
    <property type="component" value="Unassembled WGS sequence"/>
</dbReference>
<accession>A0A1E7EQH3</accession>
<protein>
    <submittedName>
        <fullName evidence="1">Uncharacterized protein</fullName>
    </submittedName>
</protein>
<dbReference type="InParanoid" id="A0A1E7EQH3"/>
<reference evidence="1 2" key="1">
    <citation type="submission" date="2016-09" db="EMBL/GenBank/DDBJ databases">
        <title>Extensive genetic diversity and differential bi-allelic expression allows diatom success in the polar Southern Ocean.</title>
        <authorList>
            <consortium name="DOE Joint Genome Institute"/>
            <person name="Mock T."/>
            <person name="Otillar R.P."/>
            <person name="Strauss J."/>
            <person name="Dupont C."/>
            <person name="Frickenhaus S."/>
            <person name="Maumus F."/>
            <person name="Mcmullan M."/>
            <person name="Sanges R."/>
            <person name="Schmutz J."/>
            <person name="Toseland A."/>
            <person name="Valas R."/>
            <person name="Veluchamy A."/>
            <person name="Ward B.J."/>
            <person name="Allen A."/>
            <person name="Barry K."/>
            <person name="Falciatore A."/>
            <person name="Ferrante M."/>
            <person name="Fortunato A.E."/>
            <person name="Gloeckner G."/>
            <person name="Gruber A."/>
            <person name="Hipkin R."/>
            <person name="Janech M."/>
            <person name="Kroth P."/>
            <person name="Leese F."/>
            <person name="Lindquist E."/>
            <person name="Lyon B.R."/>
            <person name="Martin J."/>
            <person name="Mayer C."/>
            <person name="Parker M."/>
            <person name="Quesneville H."/>
            <person name="Raymond J."/>
            <person name="Uhlig C."/>
            <person name="Valentin K.U."/>
            <person name="Worden A.Z."/>
            <person name="Armbrust E.V."/>
            <person name="Bowler C."/>
            <person name="Green B."/>
            <person name="Moulton V."/>
            <person name="Van Oosterhout C."/>
            <person name="Grigoriev I."/>
        </authorList>
    </citation>
    <scope>NUCLEOTIDE SEQUENCE [LARGE SCALE GENOMIC DNA]</scope>
    <source>
        <strain evidence="1 2">CCMP1102</strain>
    </source>
</reference>